<evidence type="ECO:0000259" key="2">
    <source>
        <dbReference type="Pfam" id="PF13340"/>
    </source>
</evidence>
<evidence type="ECO:0000256" key="1">
    <source>
        <dbReference type="SAM" id="MobiDB-lite"/>
    </source>
</evidence>
<dbReference type="AlphaFoldDB" id="A0AAW9QQ65"/>
<evidence type="ECO:0000313" key="4">
    <source>
        <dbReference type="Proteomes" id="UP001328733"/>
    </source>
</evidence>
<protein>
    <submittedName>
        <fullName evidence="3">Transposase</fullName>
    </submittedName>
</protein>
<organism evidence="3 4">
    <name type="scientific">Pannus brasiliensis CCIBt3594</name>
    <dbReference type="NCBI Taxonomy" id="1427578"/>
    <lineage>
        <taxon>Bacteria</taxon>
        <taxon>Bacillati</taxon>
        <taxon>Cyanobacteriota</taxon>
        <taxon>Cyanophyceae</taxon>
        <taxon>Oscillatoriophycideae</taxon>
        <taxon>Chroococcales</taxon>
        <taxon>Microcystaceae</taxon>
        <taxon>Pannus</taxon>
    </lineage>
</organism>
<feature type="domain" description="Insertion element IS402-like" evidence="2">
    <location>
        <begin position="12"/>
        <end position="52"/>
    </location>
</feature>
<feature type="region of interest" description="Disordered" evidence="1">
    <location>
        <begin position="1"/>
        <end position="56"/>
    </location>
</feature>
<dbReference type="InterPro" id="IPR025161">
    <property type="entry name" value="IS402-like_dom"/>
</dbReference>
<dbReference type="Proteomes" id="UP001328733">
    <property type="component" value="Unassembled WGS sequence"/>
</dbReference>
<keyword evidence="4" id="KW-1185">Reference proteome</keyword>
<dbReference type="EMBL" id="JBAFSM010000013">
    <property type="protein sequence ID" value="MEG3437224.1"/>
    <property type="molecule type" value="Genomic_DNA"/>
</dbReference>
<comment type="caution">
    <text evidence="3">The sequence shown here is derived from an EMBL/GenBank/DDBJ whole genome shotgun (WGS) entry which is preliminary data.</text>
</comment>
<sequence>MSEGNPISPKDLTERQWQRLKSLLPEPSPRGGRPARDHRTAMNGIPWIPRAGDSVA</sequence>
<gene>
    <name evidence="3" type="ORF">V0288_08850</name>
</gene>
<dbReference type="RefSeq" id="WP_332864707.1">
    <property type="nucleotide sequence ID" value="NZ_JBAFSM010000013.1"/>
</dbReference>
<name>A0AAW9QQ65_9CHRO</name>
<evidence type="ECO:0000313" key="3">
    <source>
        <dbReference type="EMBL" id="MEG3437224.1"/>
    </source>
</evidence>
<accession>A0AAW9QQ65</accession>
<reference evidence="3 4" key="1">
    <citation type="submission" date="2024-01" db="EMBL/GenBank/DDBJ databases">
        <title>Genomic insights into the taxonomy and metabolism of the cyanobacterium Pannus brasiliensis CCIBt3594.</title>
        <authorList>
            <person name="Machado M."/>
            <person name="Botero N.B."/>
            <person name="Andreote A.P.D."/>
            <person name="Feitosa A.M.T."/>
            <person name="Popin R."/>
            <person name="Sivonen K."/>
            <person name="Fiore M.F."/>
        </authorList>
    </citation>
    <scope>NUCLEOTIDE SEQUENCE [LARGE SCALE GENOMIC DNA]</scope>
    <source>
        <strain evidence="3 4">CCIBt3594</strain>
    </source>
</reference>
<proteinExistence type="predicted"/>
<dbReference type="Pfam" id="PF13340">
    <property type="entry name" value="DUF4096"/>
    <property type="match status" value="1"/>
</dbReference>